<dbReference type="AlphaFoldDB" id="U4L7L3"/>
<protein>
    <submittedName>
        <fullName evidence="2">Uncharacterized protein</fullName>
    </submittedName>
</protein>
<proteinExistence type="predicted"/>
<dbReference type="EMBL" id="HF935781">
    <property type="protein sequence ID" value="CCX13128.1"/>
    <property type="molecule type" value="Genomic_DNA"/>
</dbReference>
<sequence length="175" mass="19417">MPCEDWEQAEDFIWKKFQKQESDITRRRLDKENKEATRNNITQPHKRRQQWNSKSAATPIGDCAQNESSPSDVAVIAATILVVQMEAAVVSSLTTASAIPKIMETEYSVSDAGEIPLFPPFNEQEQSDDEAMATDISDSTTHSHYQNQNIDLASGVAEVFTWAVNPVSLGPPSYA</sequence>
<organism evidence="2 3">
    <name type="scientific">Pyronema omphalodes (strain CBS 100304)</name>
    <name type="common">Pyronema confluens</name>
    <dbReference type="NCBI Taxonomy" id="1076935"/>
    <lineage>
        <taxon>Eukaryota</taxon>
        <taxon>Fungi</taxon>
        <taxon>Dikarya</taxon>
        <taxon>Ascomycota</taxon>
        <taxon>Pezizomycotina</taxon>
        <taxon>Pezizomycetes</taxon>
        <taxon>Pezizales</taxon>
        <taxon>Pyronemataceae</taxon>
        <taxon>Pyronema</taxon>
    </lineage>
</organism>
<feature type="compositionally biased region" description="Basic and acidic residues" evidence="1">
    <location>
        <begin position="24"/>
        <end position="37"/>
    </location>
</feature>
<gene>
    <name evidence="2" type="ORF">PCON_12721</name>
</gene>
<reference evidence="2 3" key="1">
    <citation type="journal article" date="2013" name="PLoS Genet.">
        <title>The genome and development-dependent transcriptomes of Pyronema confluens: a window into fungal evolution.</title>
        <authorList>
            <person name="Traeger S."/>
            <person name="Altegoer F."/>
            <person name="Freitag M."/>
            <person name="Gabaldon T."/>
            <person name="Kempken F."/>
            <person name="Kumar A."/>
            <person name="Marcet-Houben M."/>
            <person name="Poggeler S."/>
            <person name="Stajich J.E."/>
            <person name="Nowrousian M."/>
        </authorList>
    </citation>
    <scope>NUCLEOTIDE SEQUENCE [LARGE SCALE GENOMIC DNA]</scope>
    <source>
        <strain evidence="3">CBS 100304</strain>
        <tissue evidence="2">Vegetative mycelium</tissue>
    </source>
</reference>
<evidence type="ECO:0000313" key="3">
    <source>
        <dbReference type="Proteomes" id="UP000018144"/>
    </source>
</evidence>
<evidence type="ECO:0000313" key="2">
    <source>
        <dbReference type="EMBL" id="CCX13128.1"/>
    </source>
</evidence>
<accession>U4L7L3</accession>
<keyword evidence="3" id="KW-1185">Reference proteome</keyword>
<dbReference type="Proteomes" id="UP000018144">
    <property type="component" value="Unassembled WGS sequence"/>
</dbReference>
<name>U4L7L3_PYROM</name>
<evidence type="ECO:0000256" key="1">
    <source>
        <dbReference type="SAM" id="MobiDB-lite"/>
    </source>
</evidence>
<feature type="region of interest" description="Disordered" evidence="1">
    <location>
        <begin position="24"/>
        <end position="68"/>
    </location>
</feature>